<evidence type="ECO:0000313" key="1">
    <source>
        <dbReference type="EMBL" id="CTQ33353.1"/>
    </source>
</evidence>
<evidence type="ECO:0000313" key="2">
    <source>
        <dbReference type="Proteomes" id="UP000048908"/>
    </source>
</evidence>
<dbReference type="EMBL" id="CXPG01000020">
    <property type="protein sequence ID" value="CTQ33353.1"/>
    <property type="molecule type" value="Genomic_DNA"/>
</dbReference>
<keyword evidence="2" id="KW-1185">Reference proteome</keyword>
<dbReference type="AlphaFoldDB" id="A0A0M6XSZ5"/>
<gene>
    <name evidence="1" type="ORF">JAN5088_02135</name>
</gene>
<proteinExistence type="predicted"/>
<reference evidence="1 2" key="1">
    <citation type="submission" date="2015-07" db="EMBL/GenBank/DDBJ databases">
        <authorList>
            <person name="Noorani M."/>
        </authorList>
    </citation>
    <scope>NUCLEOTIDE SEQUENCE [LARGE SCALE GENOMIC DNA]</scope>
    <source>
        <strain evidence="1 2">CECT 5088</strain>
    </source>
</reference>
<protein>
    <submittedName>
        <fullName evidence="1">Uncharacterized protein</fullName>
    </submittedName>
</protein>
<name>A0A0M6XSZ5_9RHOB</name>
<accession>A0A0M6XSZ5</accession>
<sequence length="76" mass="8656">MQMSLYGPEGYAFTVAQIGAERFVEAADPWLDDDLMDRSRALRDEAAATRDVRLLDAIRRPRCAAGWRGRPRANCW</sequence>
<organism evidence="1 2">
    <name type="scientific">Jannaschia rubra</name>
    <dbReference type="NCBI Taxonomy" id="282197"/>
    <lineage>
        <taxon>Bacteria</taxon>
        <taxon>Pseudomonadati</taxon>
        <taxon>Pseudomonadota</taxon>
        <taxon>Alphaproteobacteria</taxon>
        <taxon>Rhodobacterales</taxon>
        <taxon>Roseobacteraceae</taxon>
        <taxon>Jannaschia</taxon>
    </lineage>
</organism>
<dbReference type="Proteomes" id="UP000048908">
    <property type="component" value="Unassembled WGS sequence"/>
</dbReference>